<dbReference type="InterPro" id="IPR036047">
    <property type="entry name" value="F-box-like_dom_sf"/>
</dbReference>
<feature type="non-terminal residue" evidence="4">
    <location>
        <position position="1"/>
    </location>
</feature>
<comment type="caution">
    <text evidence="4">The sequence shown here is derived from an EMBL/GenBank/DDBJ whole genome shotgun (WGS) entry which is preliminary data.</text>
</comment>
<keyword evidence="5" id="KW-1185">Reference proteome</keyword>
<proteinExistence type="predicted"/>
<dbReference type="InterPro" id="IPR032675">
    <property type="entry name" value="LRR_dom_sf"/>
</dbReference>
<dbReference type="Proteomes" id="UP000324897">
    <property type="component" value="Chromosome 4"/>
</dbReference>
<dbReference type="InterPro" id="IPR001810">
    <property type="entry name" value="F-box_dom"/>
</dbReference>
<dbReference type="Pfam" id="PF00646">
    <property type="entry name" value="F-box"/>
    <property type="match status" value="1"/>
</dbReference>
<evidence type="ECO:0008006" key="6">
    <source>
        <dbReference type="Google" id="ProtNLM"/>
    </source>
</evidence>
<protein>
    <recommendedName>
        <fullName evidence="6">FBD domain-containing protein</fullName>
    </recommendedName>
</protein>
<dbReference type="Gramene" id="TVU37834">
    <property type="protein sequence ID" value="TVU37834"/>
    <property type="gene ID" value="EJB05_11175"/>
</dbReference>
<organism evidence="4 5">
    <name type="scientific">Eragrostis curvula</name>
    <name type="common">weeping love grass</name>
    <dbReference type="NCBI Taxonomy" id="38414"/>
    <lineage>
        <taxon>Eukaryota</taxon>
        <taxon>Viridiplantae</taxon>
        <taxon>Streptophyta</taxon>
        <taxon>Embryophyta</taxon>
        <taxon>Tracheophyta</taxon>
        <taxon>Spermatophyta</taxon>
        <taxon>Magnoliopsida</taxon>
        <taxon>Liliopsida</taxon>
        <taxon>Poales</taxon>
        <taxon>Poaceae</taxon>
        <taxon>PACMAD clade</taxon>
        <taxon>Chloridoideae</taxon>
        <taxon>Eragrostideae</taxon>
        <taxon>Eragrostidinae</taxon>
        <taxon>Eragrostis</taxon>
    </lineage>
</organism>
<gene>
    <name evidence="4" type="ORF">EJB05_11175</name>
</gene>
<feature type="domain" description="F-box/LRR-repeat protein 15/At3g58940/PEG3-like LRR" evidence="3">
    <location>
        <begin position="158"/>
        <end position="256"/>
    </location>
</feature>
<reference evidence="4 5" key="1">
    <citation type="journal article" date="2019" name="Sci. Rep.">
        <title>A high-quality genome of Eragrostis curvula grass provides insights into Poaceae evolution and supports new strategies to enhance forage quality.</title>
        <authorList>
            <person name="Carballo J."/>
            <person name="Santos B.A.C.M."/>
            <person name="Zappacosta D."/>
            <person name="Garbus I."/>
            <person name="Selva J.P."/>
            <person name="Gallo C.A."/>
            <person name="Diaz A."/>
            <person name="Albertini E."/>
            <person name="Caccamo M."/>
            <person name="Echenique V."/>
        </authorList>
    </citation>
    <scope>NUCLEOTIDE SEQUENCE [LARGE SCALE GENOMIC DNA]</scope>
    <source>
        <strain evidence="5">cv. Victoria</strain>
        <tissue evidence="4">Leaf</tissue>
    </source>
</reference>
<dbReference type="AlphaFoldDB" id="A0A5J9VQY1"/>
<evidence type="ECO:0000259" key="2">
    <source>
        <dbReference type="Pfam" id="PF00646"/>
    </source>
</evidence>
<evidence type="ECO:0000313" key="5">
    <source>
        <dbReference type="Proteomes" id="UP000324897"/>
    </source>
</evidence>
<dbReference type="PANTHER" id="PTHR34709:SF44">
    <property type="entry name" value="FBD DOMAIN-CONTAINING PROTEIN"/>
    <property type="match status" value="1"/>
</dbReference>
<dbReference type="EMBL" id="RWGY01000007">
    <property type="protein sequence ID" value="TVU37834.1"/>
    <property type="molecule type" value="Genomic_DNA"/>
</dbReference>
<evidence type="ECO:0000259" key="3">
    <source>
        <dbReference type="Pfam" id="PF24758"/>
    </source>
</evidence>
<dbReference type="SUPFAM" id="SSF81383">
    <property type="entry name" value="F-box domain"/>
    <property type="match status" value="1"/>
</dbReference>
<dbReference type="InterPro" id="IPR055411">
    <property type="entry name" value="LRR_FXL15/At3g58940/PEG3-like"/>
</dbReference>
<feature type="compositionally biased region" description="Basic residues" evidence="1">
    <location>
        <begin position="1"/>
        <end position="19"/>
    </location>
</feature>
<name>A0A5J9VQY1_9POAL</name>
<feature type="domain" description="F-box" evidence="2">
    <location>
        <begin position="32"/>
        <end position="71"/>
    </location>
</feature>
<evidence type="ECO:0000256" key="1">
    <source>
        <dbReference type="SAM" id="MobiDB-lite"/>
    </source>
</evidence>
<dbReference type="OrthoDB" id="671901at2759"/>
<dbReference type="PANTHER" id="PTHR34709">
    <property type="entry name" value="OS10G0396666 PROTEIN"/>
    <property type="match status" value="1"/>
</dbReference>
<sequence>MELRPRRRLGSRPQRRRRNPGAADDSDGVDRISGLPDDLLLLVLARLRSARDAARTSVLSTRWSDLWRRLPELYFRNTSPGALDAALAKVAVPKLSVLDIAETRCNNRNSFSAAEVASLLRNAARLNPMELRVEVPLKVKDRGGAVELPCFAGATSINLELLGGDLSLTLPAQGGDFPVLEILSIGSCLINSTSALISRCPNLRMLKLNQCLNDGSLTVHSTTIEELTVNNQVTGIRSVDIEAPVLKKFIFSAQMHEDYTISITAPMVTNQSWSYGWHGFDVRIDQTWCLFHLKSETDESGYMFLSLDILRLAHFASHERKLHEIYKLPECDALELYLEESEHFYGGMVLNILRMCNGIQRLKLVSNYWFCDAEACPLNCPCDQPQNWTSHDTLLSDLEEVEIVNFEGSSHEVDFLKLLFRCATLTKVIVRLDSKVSTRSKGCKEIYNFFKANPSVECNIYQRRGKEVVYA</sequence>
<evidence type="ECO:0000313" key="4">
    <source>
        <dbReference type="EMBL" id="TVU37834.1"/>
    </source>
</evidence>
<dbReference type="InterPro" id="IPR055312">
    <property type="entry name" value="FBL15-like"/>
</dbReference>
<feature type="region of interest" description="Disordered" evidence="1">
    <location>
        <begin position="1"/>
        <end position="30"/>
    </location>
</feature>
<dbReference type="Pfam" id="PF24758">
    <property type="entry name" value="LRR_At5g56370"/>
    <property type="match status" value="1"/>
</dbReference>
<dbReference type="Gene3D" id="3.80.10.10">
    <property type="entry name" value="Ribonuclease Inhibitor"/>
    <property type="match status" value="1"/>
</dbReference>
<accession>A0A5J9VQY1</accession>